<organism evidence="2 4">
    <name type="scientific">Brenneria nigrifluens DSM 30175 = ATCC 13028</name>
    <dbReference type="NCBI Taxonomy" id="1121120"/>
    <lineage>
        <taxon>Bacteria</taxon>
        <taxon>Pseudomonadati</taxon>
        <taxon>Pseudomonadota</taxon>
        <taxon>Gammaproteobacteria</taxon>
        <taxon>Enterobacterales</taxon>
        <taxon>Pectobacteriaceae</taxon>
        <taxon>Brenneria</taxon>
    </lineage>
</organism>
<evidence type="ECO:0000313" key="3">
    <source>
        <dbReference type="EMBL" id="QCR04104.1"/>
    </source>
</evidence>
<dbReference type="EMBL" id="QDKK01000034">
    <property type="protein sequence ID" value="PWC21998.1"/>
    <property type="molecule type" value="Genomic_DNA"/>
</dbReference>
<feature type="compositionally biased region" description="Basic and acidic residues" evidence="1">
    <location>
        <begin position="1"/>
        <end position="11"/>
    </location>
</feature>
<reference evidence="3 5" key="2">
    <citation type="submission" date="2018-11" db="EMBL/GenBank/DDBJ databases">
        <title>Genome sequences of Brenneria nigrifluens and Brenneria rubrifaciens.</title>
        <authorList>
            <person name="Poret-Peterson A.T."/>
            <person name="McClean A.E."/>
            <person name="Kluepfel D.A."/>
        </authorList>
    </citation>
    <scope>NUCLEOTIDE SEQUENCE [LARGE SCALE GENOMIC DNA]</scope>
    <source>
        <strain evidence="3 5">ATCC 13028</strain>
    </source>
</reference>
<dbReference type="EMBL" id="CP034036">
    <property type="protein sequence ID" value="QCR04104.1"/>
    <property type="molecule type" value="Genomic_DNA"/>
</dbReference>
<protein>
    <submittedName>
        <fullName evidence="2">Uncharacterized protein</fullName>
    </submittedName>
</protein>
<sequence>MWYEINADRQRPAKAALGGDNHKAGKRRLNDEAAIPGNGLAIMRAKLANAPDLHHHSASRRALLLQQRDGERG</sequence>
<proteinExistence type="predicted"/>
<feature type="region of interest" description="Disordered" evidence="1">
    <location>
        <begin position="1"/>
        <end position="25"/>
    </location>
</feature>
<gene>
    <name evidence="2" type="ORF">DDT54_18090</name>
    <name evidence="3" type="ORF">EH206_07880</name>
</gene>
<accession>A0A2U1UK08</accession>
<evidence type="ECO:0000313" key="2">
    <source>
        <dbReference type="EMBL" id="PWC21998.1"/>
    </source>
</evidence>
<feature type="region of interest" description="Disordered" evidence="1">
    <location>
        <begin position="51"/>
        <end position="73"/>
    </location>
</feature>
<reference evidence="2 4" key="1">
    <citation type="submission" date="2018-04" db="EMBL/GenBank/DDBJ databases">
        <title>Brenneria corticis sp.nov.</title>
        <authorList>
            <person name="Li Y."/>
        </authorList>
    </citation>
    <scope>NUCLEOTIDE SEQUENCE [LARGE SCALE GENOMIC DNA]</scope>
    <source>
        <strain evidence="2 4">LMG 2694</strain>
    </source>
</reference>
<keyword evidence="5" id="KW-1185">Reference proteome</keyword>
<evidence type="ECO:0000313" key="4">
    <source>
        <dbReference type="Proteomes" id="UP000295985"/>
    </source>
</evidence>
<evidence type="ECO:0000313" key="5">
    <source>
        <dbReference type="Proteomes" id="UP000303847"/>
    </source>
</evidence>
<dbReference type="AlphaFoldDB" id="A0A2U1UK08"/>
<dbReference type="RefSeq" id="WP_009112250.1">
    <property type="nucleotide sequence ID" value="NZ_CP034036.1"/>
</dbReference>
<dbReference type="Proteomes" id="UP000295985">
    <property type="component" value="Unassembled WGS sequence"/>
</dbReference>
<evidence type="ECO:0000256" key="1">
    <source>
        <dbReference type="SAM" id="MobiDB-lite"/>
    </source>
</evidence>
<name>A0A2U1UK08_9GAMM</name>
<dbReference type="Proteomes" id="UP000303847">
    <property type="component" value="Chromosome"/>
</dbReference>